<gene>
    <name evidence="1" type="ORF">HW561_12765</name>
</gene>
<dbReference type="EMBL" id="JABXWT010000006">
    <property type="protein sequence ID" value="NVO56660.1"/>
    <property type="molecule type" value="Genomic_DNA"/>
</dbReference>
<organism evidence="1 2">
    <name type="scientific">Ruegeria haliotis</name>
    <dbReference type="NCBI Taxonomy" id="2747601"/>
    <lineage>
        <taxon>Bacteria</taxon>
        <taxon>Pseudomonadati</taxon>
        <taxon>Pseudomonadota</taxon>
        <taxon>Alphaproteobacteria</taxon>
        <taxon>Rhodobacterales</taxon>
        <taxon>Roseobacteraceae</taxon>
        <taxon>Ruegeria</taxon>
    </lineage>
</organism>
<dbReference type="RefSeq" id="WP_176865326.1">
    <property type="nucleotide sequence ID" value="NZ_JABXWT010000006.1"/>
</dbReference>
<keyword evidence="2" id="KW-1185">Reference proteome</keyword>
<comment type="caution">
    <text evidence="1">The sequence shown here is derived from an EMBL/GenBank/DDBJ whole genome shotgun (WGS) entry which is preliminary data.</text>
</comment>
<dbReference type="Proteomes" id="UP000630805">
    <property type="component" value="Unassembled WGS sequence"/>
</dbReference>
<evidence type="ECO:0000313" key="2">
    <source>
        <dbReference type="Proteomes" id="UP000630805"/>
    </source>
</evidence>
<proteinExistence type="predicted"/>
<reference evidence="1 2" key="1">
    <citation type="submission" date="2020-06" db="EMBL/GenBank/DDBJ databases">
        <authorList>
            <person name="Cao W.R."/>
        </authorList>
    </citation>
    <scope>NUCLEOTIDE SEQUENCE [LARGE SCALE GENOMIC DNA]</scope>
    <source>
        <strain evidence="1 2">B1Z28</strain>
    </source>
</reference>
<name>A0ABX2PSJ3_9RHOB</name>
<evidence type="ECO:0000313" key="1">
    <source>
        <dbReference type="EMBL" id="NVO56660.1"/>
    </source>
</evidence>
<accession>A0ABX2PSJ3</accession>
<sequence>MLTRSIRSKVTFTNAFRLGNSDIVFPAGAYEILFEEELLQGVSFEAYRRTVTYLMVRGRGSHVGQTTMHMTTQKDLEHAIACD</sequence>
<protein>
    <submittedName>
        <fullName evidence="1">Uncharacterized protein</fullName>
    </submittedName>
</protein>